<dbReference type="InterPro" id="IPR036388">
    <property type="entry name" value="WH-like_DNA-bd_sf"/>
</dbReference>
<dbReference type="CDD" id="cd05466">
    <property type="entry name" value="PBP2_LTTR_substrate"/>
    <property type="match status" value="1"/>
</dbReference>
<protein>
    <submittedName>
        <fullName evidence="6">LysR family transcriptional regulator</fullName>
    </submittedName>
</protein>
<organism evidence="6 7">
    <name type="scientific">Halioxenophilus aromaticivorans</name>
    <dbReference type="NCBI Taxonomy" id="1306992"/>
    <lineage>
        <taxon>Bacteria</taxon>
        <taxon>Pseudomonadati</taxon>
        <taxon>Pseudomonadota</taxon>
        <taxon>Gammaproteobacteria</taxon>
        <taxon>Alteromonadales</taxon>
        <taxon>Alteromonadaceae</taxon>
        <taxon>Halioxenophilus</taxon>
    </lineage>
</organism>
<sequence length="297" mass="32737">MKTDPRALKLFLAVCREGTISGAARSQHLSQPSVSVAISQLERVLDTKLFERRRTGIELTPAGEALHRRAQAMEHLLIAAEREVQLVTENITGPLVIGGTPGALATVVPKALKLLLSEYPKLDIRIIERKEPSLHELLRTYQLDLAVCTTAMNECPEDLEELTILSDSFSLLAGEQNSQLPSEISLTDLQEVQWVLPDAQGSFRRQIDTLFIQSGIPMPANVIRSDSLLTTKTLVRDTRCITILPDYVANAELAAGQLRAIKIKETGVQRNIGLLWLKERANGGILQSVIDLLKASH</sequence>
<evidence type="ECO:0000256" key="3">
    <source>
        <dbReference type="ARBA" id="ARBA00023125"/>
    </source>
</evidence>
<evidence type="ECO:0000313" key="7">
    <source>
        <dbReference type="Proteomes" id="UP001409585"/>
    </source>
</evidence>
<reference evidence="7" key="1">
    <citation type="journal article" date="2019" name="Int. J. Syst. Evol. Microbiol.">
        <title>The Global Catalogue of Microorganisms (GCM) 10K type strain sequencing project: providing services to taxonomists for standard genome sequencing and annotation.</title>
        <authorList>
            <consortium name="The Broad Institute Genomics Platform"/>
            <consortium name="The Broad Institute Genome Sequencing Center for Infectious Disease"/>
            <person name="Wu L."/>
            <person name="Ma J."/>
        </authorList>
    </citation>
    <scope>NUCLEOTIDE SEQUENCE [LARGE SCALE GENOMIC DNA]</scope>
    <source>
        <strain evidence="7">JCM 19134</strain>
    </source>
</reference>
<dbReference type="EMBL" id="BAABLX010000023">
    <property type="protein sequence ID" value="GAA4944688.1"/>
    <property type="molecule type" value="Genomic_DNA"/>
</dbReference>
<dbReference type="GO" id="GO:0000976">
    <property type="term" value="F:transcription cis-regulatory region binding"/>
    <property type="evidence" value="ECO:0007669"/>
    <property type="project" value="TreeGrafter"/>
</dbReference>
<keyword evidence="7" id="KW-1185">Reference proteome</keyword>
<feature type="domain" description="HTH lysR-type" evidence="5">
    <location>
        <begin position="3"/>
        <end position="60"/>
    </location>
</feature>
<dbReference type="PANTHER" id="PTHR30126:SF40">
    <property type="entry name" value="HTH-TYPE TRANSCRIPTIONAL REGULATOR GLTR"/>
    <property type="match status" value="1"/>
</dbReference>
<accession>A0AAV3U3L9</accession>
<dbReference type="PROSITE" id="PS50931">
    <property type="entry name" value="HTH_LYSR"/>
    <property type="match status" value="1"/>
</dbReference>
<keyword evidence="2" id="KW-0805">Transcription regulation</keyword>
<dbReference type="SUPFAM" id="SSF46785">
    <property type="entry name" value="Winged helix' DNA-binding domain"/>
    <property type="match status" value="1"/>
</dbReference>
<comment type="similarity">
    <text evidence="1">Belongs to the LysR transcriptional regulatory family.</text>
</comment>
<keyword evidence="4" id="KW-0804">Transcription</keyword>
<evidence type="ECO:0000259" key="5">
    <source>
        <dbReference type="PROSITE" id="PS50931"/>
    </source>
</evidence>
<dbReference type="PANTHER" id="PTHR30126">
    <property type="entry name" value="HTH-TYPE TRANSCRIPTIONAL REGULATOR"/>
    <property type="match status" value="1"/>
</dbReference>
<dbReference type="InterPro" id="IPR000847">
    <property type="entry name" value="LysR_HTH_N"/>
</dbReference>
<evidence type="ECO:0000313" key="6">
    <source>
        <dbReference type="EMBL" id="GAA4944688.1"/>
    </source>
</evidence>
<dbReference type="AlphaFoldDB" id="A0AAV3U3L9"/>
<dbReference type="PRINTS" id="PR00039">
    <property type="entry name" value="HTHLYSR"/>
</dbReference>
<dbReference type="GO" id="GO:0003700">
    <property type="term" value="F:DNA-binding transcription factor activity"/>
    <property type="evidence" value="ECO:0007669"/>
    <property type="project" value="InterPro"/>
</dbReference>
<dbReference type="SUPFAM" id="SSF53850">
    <property type="entry name" value="Periplasmic binding protein-like II"/>
    <property type="match status" value="1"/>
</dbReference>
<dbReference type="InterPro" id="IPR005119">
    <property type="entry name" value="LysR_subst-bd"/>
</dbReference>
<dbReference type="Proteomes" id="UP001409585">
    <property type="component" value="Unassembled WGS sequence"/>
</dbReference>
<evidence type="ECO:0000256" key="1">
    <source>
        <dbReference type="ARBA" id="ARBA00009437"/>
    </source>
</evidence>
<dbReference type="InterPro" id="IPR036390">
    <property type="entry name" value="WH_DNA-bd_sf"/>
</dbReference>
<dbReference type="Gene3D" id="3.40.190.290">
    <property type="match status" value="1"/>
</dbReference>
<gene>
    <name evidence="6" type="ORF">GCM10025791_24660</name>
</gene>
<dbReference type="Pfam" id="PF03466">
    <property type="entry name" value="LysR_substrate"/>
    <property type="match status" value="1"/>
</dbReference>
<comment type="caution">
    <text evidence="6">The sequence shown here is derived from an EMBL/GenBank/DDBJ whole genome shotgun (WGS) entry which is preliminary data.</text>
</comment>
<proteinExistence type="inferred from homology"/>
<evidence type="ECO:0000256" key="2">
    <source>
        <dbReference type="ARBA" id="ARBA00023015"/>
    </source>
</evidence>
<keyword evidence="3" id="KW-0238">DNA-binding</keyword>
<name>A0AAV3U3L9_9ALTE</name>
<evidence type="ECO:0000256" key="4">
    <source>
        <dbReference type="ARBA" id="ARBA00023163"/>
    </source>
</evidence>
<dbReference type="Gene3D" id="1.10.10.10">
    <property type="entry name" value="Winged helix-like DNA-binding domain superfamily/Winged helix DNA-binding domain"/>
    <property type="match status" value="1"/>
</dbReference>
<dbReference type="Pfam" id="PF00126">
    <property type="entry name" value="HTH_1"/>
    <property type="match status" value="1"/>
</dbReference>
<dbReference type="RefSeq" id="WP_345422369.1">
    <property type="nucleotide sequence ID" value="NZ_AP031496.1"/>
</dbReference>